<dbReference type="InterPro" id="IPR013325">
    <property type="entry name" value="RNA_pol_sigma_r2"/>
</dbReference>
<dbReference type="InterPro" id="IPR013249">
    <property type="entry name" value="RNA_pol_sigma70_r4_t2"/>
</dbReference>
<evidence type="ECO:0000259" key="7">
    <source>
        <dbReference type="Pfam" id="PF08281"/>
    </source>
</evidence>
<dbReference type="Pfam" id="PF08281">
    <property type="entry name" value="Sigma70_r4_2"/>
    <property type="match status" value="1"/>
</dbReference>
<dbReference type="PANTHER" id="PTHR43133:SF63">
    <property type="entry name" value="RNA POLYMERASE SIGMA FACTOR FECI-RELATED"/>
    <property type="match status" value="1"/>
</dbReference>
<dbReference type="SUPFAM" id="SSF88659">
    <property type="entry name" value="Sigma3 and sigma4 domains of RNA polymerase sigma factors"/>
    <property type="match status" value="1"/>
</dbReference>
<proteinExistence type="inferred from homology"/>
<dbReference type="NCBIfam" id="TIGR02937">
    <property type="entry name" value="sigma70-ECF"/>
    <property type="match status" value="1"/>
</dbReference>
<dbReference type="GO" id="GO:0006352">
    <property type="term" value="P:DNA-templated transcription initiation"/>
    <property type="evidence" value="ECO:0007669"/>
    <property type="project" value="InterPro"/>
</dbReference>
<feature type="region of interest" description="Disordered" evidence="5">
    <location>
        <begin position="192"/>
        <end position="220"/>
    </location>
</feature>
<name>A0A3M6QY83_9BURK</name>
<keyword evidence="9" id="KW-1185">Reference proteome</keyword>
<dbReference type="InterPro" id="IPR039425">
    <property type="entry name" value="RNA_pol_sigma-70-like"/>
</dbReference>
<keyword evidence="4" id="KW-0804">Transcription</keyword>
<gene>
    <name evidence="8" type="ORF">D8I35_02285</name>
</gene>
<dbReference type="Proteomes" id="UP000278006">
    <property type="component" value="Unassembled WGS sequence"/>
</dbReference>
<evidence type="ECO:0000256" key="3">
    <source>
        <dbReference type="ARBA" id="ARBA00023082"/>
    </source>
</evidence>
<comment type="caution">
    <text evidence="8">The sequence shown here is derived from an EMBL/GenBank/DDBJ whole genome shotgun (WGS) entry which is preliminary data.</text>
</comment>
<dbReference type="SUPFAM" id="SSF88946">
    <property type="entry name" value="Sigma2 domain of RNA polymerase sigma factors"/>
    <property type="match status" value="1"/>
</dbReference>
<organism evidence="8 9">
    <name type="scientific">Corticibacter populi</name>
    <dbReference type="NCBI Taxonomy" id="1550736"/>
    <lineage>
        <taxon>Bacteria</taxon>
        <taxon>Pseudomonadati</taxon>
        <taxon>Pseudomonadota</taxon>
        <taxon>Betaproteobacteria</taxon>
        <taxon>Burkholderiales</taxon>
        <taxon>Comamonadaceae</taxon>
        <taxon>Corticibacter</taxon>
    </lineage>
</organism>
<comment type="similarity">
    <text evidence="1">Belongs to the sigma-70 factor family. ECF subfamily.</text>
</comment>
<dbReference type="EMBL" id="RDQO01000001">
    <property type="protein sequence ID" value="RMX07975.1"/>
    <property type="molecule type" value="Genomic_DNA"/>
</dbReference>
<reference evidence="8 9" key="1">
    <citation type="submission" date="2018-10" db="EMBL/GenBank/DDBJ databases">
        <title>Draft genome of Cortibacter populi DSM10536.</title>
        <authorList>
            <person name="Bernier A.-M."/>
            <person name="Bernard K."/>
        </authorList>
    </citation>
    <scope>NUCLEOTIDE SEQUENCE [LARGE SCALE GENOMIC DNA]</scope>
    <source>
        <strain evidence="8 9">DSM 105136</strain>
    </source>
</reference>
<evidence type="ECO:0000313" key="8">
    <source>
        <dbReference type="EMBL" id="RMX07975.1"/>
    </source>
</evidence>
<accession>A0A3M6QY83</accession>
<evidence type="ECO:0000256" key="4">
    <source>
        <dbReference type="ARBA" id="ARBA00023163"/>
    </source>
</evidence>
<dbReference type="InterPro" id="IPR036388">
    <property type="entry name" value="WH-like_DNA-bd_sf"/>
</dbReference>
<dbReference type="PANTHER" id="PTHR43133">
    <property type="entry name" value="RNA POLYMERASE ECF-TYPE SIGMA FACTO"/>
    <property type="match status" value="1"/>
</dbReference>
<feature type="domain" description="RNA polymerase sigma factor 70 region 4 type 2" evidence="7">
    <location>
        <begin position="121"/>
        <end position="171"/>
    </location>
</feature>
<dbReference type="GO" id="GO:0003677">
    <property type="term" value="F:DNA binding"/>
    <property type="evidence" value="ECO:0007669"/>
    <property type="project" value="InterPro"/>
</dbReference>
<feature type="domain" description="RNA polymerase sigma-70 region 2" evidence="6">
    <location>
        <begin position="16"/>
        <end position="82"/>
    </location>
</feature>
<dbReference type="Pfam" id="PF04542">
    <property type="entry name" value="Sigma70_r2"/>
    <property type="match status" value="1"/>
</dbReference>
<dbReference type="InterPro" id="IPR013324">
    <property type="entry name" value="RNA_pol_sigma_r3/r4-like"/>
</dbReference>
<dbReference type="InterPro" id="IPR007627">
    <property type="entry name" value="RNA_pol_sigma70_r2"/>
</dbReference>
<evidence type="ECO:0000256" key="2">
    <source>
        <dbReference type="ARBA" id="ARBA00023015"/>
    </source>
</evidence>
<evidence type="ECO:0000313" key="9">
    <source>
        <dbReference type="Proteomes" id="UP000278006"/>
    </source>
</evidence>
<evidence type="ECO:0000259" key="6">
    <source>
        <dbReference type="Pfam" id="PF04542"/>
    </source>
</evidence>
<dbReference type="Gene3D" id="1.10.10.10">
    <property type="entry name" value="Winged helix-like DNA-binding domain superfamily/Winged helix DNA-binding domain"/>
    <property type="match status" value="1"/>
</dbReference>
<dbReference type="InterPro" id="IPR014284">
    <property type="entry name" value="RNA_pol_sigma-70_dom"/>
</dbReference>
<keyword evidence="2" id="KW-0805">Transcription regulation</keyword>
<evidence type="ECO:0000256" key="5">
    <source>
        <dbReference type="SAM" id="MobiDB-lite"/>
    </source>
</evidence>
<keyword evidence="3" id="KW-0731">Sigma factor</keyword>
<dbReference type="OrthoDB" id="9783733at2"/>
<dbReference type="Gene3D" id="1.10.1740.10">
    <property type="match status" value="1"/>
</dbReference>
<sequence>MSGQNVEDPSSRLAKLYRRFSQPLIHALQGKEGGRAKAEDAVQNVFMRMIASGSLPQTGKEYAYLMRAASNQRIDRFRQEARESESVPLSVDALAEEDRAGMAQLRADEVLEGLQRQQQLARLREALLELPARQREAFALHMIEGHSQPEVAARMGITLRMVSRHVGSALAYCELRLQYGSLEQMQRLRQEVREQPVPNAGASAAPCGTSDENMRGTHAR</sequence>
<dbReference type="CDD" id="cd06171">
    <property type="entry name" value="Sigma70_r4"/>
    <property type="match status" value="1"/>
</dbReference>
<evidence type="ECO:0000256" key="1">
    <source>
        <dbReference type="ARBA" id="ARBA00010641"/>
    </source>
</evidence>
<protein>
    <submittedName>
        <fullName evidence="8">Sigma-70 family RNA polymerase sigma factor</fullName>
    </submittedName>
</protein>
<dbReference type="AlphaFoldDB" id="A0A3M6QY83"/>
<dbReference type="GO" id="GO:0016987">
    <property type="term" value="F:sigma factor activity"/>
    <property type="evidence" value="ECO:0007669"/>
    <property type="project" value="UniProtKB-KW"/>
</dbReference>